<proteinExistence type="predicted"/>
<keyword evidence="2" id="KW-1185">Reference proteome</keyword>
<evidence type="ECO:0000313" key="2">
    <source>
        <dbReference type="Proteomes" id="UP000078561"/>
    </source>
</evidence>
<name>A0A163M406_ABSGL</name>
<protein>
    <submittedName>
        <fullName evidence="1">Uncharacterized protein</fullName>
    </submittedName>
</protein>
<gene>
    <name evidence="1" type="primary">ABSGL_06785.1 scaffold 8673</name>
</gene>
<dbReference type="AlphaFoldDB" id="A0A163M406"/>
<organism evidence="1">
    <name type="scientific">Absidia glauca</name>
    <name type="common">Pin mould</name>
    <dbReference type="NCBI Taxonomy" id="4829"/>
    <lineage>
        <taxon>Eukaryota</taxon>
        <taxon>Fungi</taxon>
        <taxon>Fungi incertae sedis</taxon>
        <taxon>Mucoromycota</taxon>
        <taxon>Mucoromycotina</taxon>
        <taxon>Mucoromycetes</taxon>
        <taxon>Mucorales</taxon>
        <taxon>Cunninghamellaceae</taxon>
        <taxon>Absidia</taxon>
    </lineage>
</organism>
<dbReference type="EMBL" id="LT553500">
    <property type="protein sequence ID" value="SAM01049.1"/>
    <property type="molecule type" value="Genomic_DNA"/>
</dbReference>
<reference evidence="1" key="1">
    <citation type="submission" date="2016-04" db="EMBL/GenBank/DDBJ databases">
        <authorList>
            <person name="Evans L.H."/>
            <person name="Alamgir A."/>
            <person name="Owens N."/>
            <person name="Weber N.D."/>
            <person name="Virtaneva K."/>
            <person name="Barbian K."/>
            <person name="Babar A."/>
            <person name="Rosenke K."/>
        </authorList>
    </citation>
    <scope>NUCLEOTIDE SEQUENCE [LARGE SCALE GENOMIC DNA]</scope>
    <source>
        <strain evidence="1">CBS 101.48</strain>
    </source>
</reference>
<sequence length="163" mass="18974">MTLAIYMHHDLRKSGSAAFNIRRLRAFTINTSGKGPPGPFLSSFAHIEMIRRGLLWTSRDLEHKVEKCRPGNKAKERREIVIQKGGSPPVFKLRLLKKYGPSSMKNVTFVGHEFARKRDNKPHLKFHMKKVAFRIYRMMPRMLVFDERITDFGATRTSRRFGT</sequence>
<dbReference type="InParanoid" id="A0A163M406"/>
<dbReference type="Proteomes" id="UP000078561">
    <property type="component" value="Unassembled WGS sequence"/>
</dbReference>
<accession>A0A163M406</accession>
<evidence type="ECO:0000313" key="1">
    <source>
        <dbReference type="EMBL" id="SAM01049.1"/>
    </source>
</evidence>